<evidence type="ECO:0000313" key="4">
    <source>
        <dbReference type="EMBL" id="CAE8643917.1"/>
    </source>
</evidence>
<evidence type="ECO:0000256" key="2">
    <source>
        <dbReference type="SAM" id="MobiDB-lite"/>
    </source>
</evidence>
<dbReference type="PROSITE" id="PS50222">
    <property type="entry name" value="EF_HAND_2"/>
    <property type="match status" value="3"/>
</dbReference>
<gene>
    <name evidence="4" type="ORF">PGLA1383_LOCUS58205</name>
</gene>
<dbReference type="SMART" id="SM00054">
    <property type="entry name" value="EFh"/>
    <property type="match status" value="3"/>
</dbReference>
<protein>
    <recommendedName>
        <fullName evidence="3">EF-hand domain-containing protein</fullName>
    </recommendedName>
</protein>
<dbReference type="GO" id="GO:0005509">
    <property type="term" value="F:calcium ion binding"/>
    <property type="evidence" value="ECO:0007669"/>
    <property type="project" value="InterPro"/>
</dbReference>
<feature type="region of interest" description="Disordered" evidence="2">
    <location>
        <begin position="1"/>
        <end position="163"/>
    </location>
</feature>
<reference evidence="4" key="1">
    <citation type="submission" date="2021-02" db="EMBL/GenBank/DDBJ databases">
        <authorList>
            <person name="Dougan E. K."/>
            <person name="Rhodes N."/>
            <person name="Thang M."/>
            <person name="Chan C."/>
        </authorList>
    </citation>
    <scope>NUCLEOTIDE SEQUENCE</scope>
</reference>
<dbReference type="OMA" id="ISTKEMA"/>
<dbReference type="OrthoDB" id="410241at2759"/>
<dbReference type="InterPro" id="IPR018247">
    <property type="entry name" value="EF_Hand_1_Ca_BS"/>
</dbReference>
<evidence type="ECO:0000259" key="3">
    <source>
        <dbReference type="PROSITE" id="PS50222"/>
    </source>
</evidence>
<dbReference type="PROSITE" id="PS00018">
    <property type="entry name" value="EF_HAND_1"/>
    <property type="match status" value="2"/>
</dbReference>
<feature type="compositionally biased region" description="Basic and acidic residues" evidence="2">
    <location>
        <begin position="78"/>
        <end position="87"/>
    </location>
</feature>
<evidence type="ECO:0000313" key="5">
    <source>
        <dbReference type="Proteomes" id="UP000654075"/>
    </source>
</evidence>
<dbReference type="Proteomes" id="UP000654075">
    <property type="component" value="Unassembled WGS sequence"/>
</dbReference>
<dbReference type="AlphaFoldDB" id="A0A813I0A9"/>
<proteinExistence type="predicted"/>
<organism evidence="4 5">
    <name type="scientific">Polarella glacialis</name>
    <name type="common">Dinoflagellate</name>
    <dbReference type="NCBI Taxonomy" id="89957"/>
    <lineage>
        <taxon>Eukaryota</taxon>
        <taxon>Sar</taxon>
        <taxon>Alveolata</taxon>
        <taxon>Dinophyceae</taxon>
        <taxon>Suessiales</taxon>
        <taxon>Suessiaceae</taxon>
        <taxon>Polarella</taxon>
    </lineage>
</organism>
<dbReference type="Gene3D" id="1.10.238.10">
    <property type="entry name" value="EF-hand"/>
    <property type="match status" value="1"/>
</dbReference>
<evidence type="ECO:0000256" key="1">
    <source>
        <dbReference type="ARBA" id="ARBA00022837"/>
    </source>
</evidence>
<dbReference type="Pfam" id="PF13202">
    <property type="entry name" value="EF-hand_5"/>
    <property type="match status" value="2"/>
</dbReference>
<dbReference type="InterPro" id="IPR002048">
    <property type="entry name" value="EF_hand_dom"/>
</dbReference>
<dbReference type="EMBL" id="CAJNNV010033461">
    <property type="protein sequence ID" value="CAE8643917.1"/>
    <property type="molecule type" value="Genomic_DNA"/>
</dbReference>
<keyword evidence="5" id="KW-1185">Reference proteome</keyword>
<accession>A0A813I0A9</accession>
<feature type="domain" description="EF-hand" evidence="3">
    <location>
        <begin position="325"/>
        <end position="360"/>
    </location>
</feature>
<dbReference type="InterPro" id="IPR011992">
    <property type="entry name" value="EF-hand-dom_pair"/>
</dbReference>
<sequence>MTDVAKRVNVLPAANQVPGKEAQFQRPAIRHAKSFSDWPSAKNTLTTDSDKSDNDETGSCGLALARRPSVRKQTLPNLKDKQPKGEGEENSVEPPLQRRSTRRATEKGVRQQSGAAHSGSVEPPKARPRRVSVCAFPVPESSLHDPVSPHAPGRRASFGGTSTADPDTCGPYAHRKSVGSSAVLPLERKLSFVDCSIEQIREAIGSEDSEAEFHEQFWRTVLAGTPSIEFRVLQNRTLSFWIKVFNRWQESGNFDSSKVPHRINLQQLSQLTNIPSSKCLGLVKLFDPNGFTRYSKEKTQANADKLKISMTEMITAGVLLSKLISSRQKLRFVFGLADLDDNRFLDEHQFGGVMALLIRGLCSAFAVLGDEGITPRTDDIRKIVKRLYERISALAARRLWEIALLGSQQDKATLAQAIRDRQAVAVAGAGAVAGAEAGAAKPSAKQLPFATLQDWCFGVFNDPLALPYMLLFGRFCPKEQGEDAGMFEVESDLVVLSHTGPAAIPPDADLADGKMLIRPEVITAREIFKYCVSLKNWEITPRDVMRDMGMDLNHDFWGILGEALKKTASESRRGFKPEFFVFLRKLCPIAQTKHLRMFQSWCQQYDDLAKLEEHAKNNRLALVTFKEENSMPVLSRNDIAILEKQFQAICPVGLGRNCISTKEMAQALNLPLQAVETQFAKFDISEDGYIDKHEFITMMCPPGHRLPSMMGVNRDILGSILASDTRMAFNRLTEDASKFSGSASAEKSSISSPLQLTMATPAAARKQVSQEMWIQWNMVFDDLDTDGNGTVDLQELKMSGLLSLDICEQVVRIIDGGSSGFDRRAFLAALLEATQTRRSGFCRGMTDELPQLTRKSTT</sequence>
<dbReference type="SUPFAM" id="SSF47473">
    <property type="entry name" value="EF-hand"/>
    <property type="match status" value="1"/>
</dbReference>
<feature type="domain" description="EF-hand" evidence="3">
    <location>
        <begin position="670"/>
        <end position="705"/>
    </location>
</feature>
<name>A0A813I0A9_POLGL</name>
<comment type="caution">
    <text evidence="4">The sequence shown here is derived from an EMBL/GenBank/DDBJ whole genome shotgun (WGS) entry which is preliminary data.</text>
</comment>
<feature type="domain" description="EF-hand" evidence="3">
    <location>
        <begin position="771"/>
        <end position="806"/>
    </location>
</feature>
<keyword evidence="1" id="KW-0106">Calcium</keyword>